<dbReference type="InterPro" id="IPR036271">
    <property type="entry name" value="Tet_transcr_reg_TetR-rel_C_sf"/>
</dbReference>
<keyword evidence="7" id="KW-1185">Reference proteome</keyword>
<dbReference type="RefSeq" id="WP_344739513.1">
    <property type="nucleotide sequence ID" value="NZ_BAAAYU010000005.1"/>
</dbReference>
<dbReference type="Pfam" id="PF00440">
    <property type="entry name" value="TetR_N"/>
    <property type="match status" value="1"/>
</dbReference>
<sequence>MPHADSPRSYHHGDLREALIGAGLELTRDGGADGLALRDAARRVGVSPTAVYRHFADRDALLSAVAERVQQRVADGMQVAEPPPSTSARDRLRAVGLGYIGFALREPGWFDLAFGRPGALQERIEPDRVPAPFAALSAALDALVAEGALDAARRPDAEWPCWSAVHGFALLALGGPLRGVSAEELREAASRTVDIAIDGLLA</sequence>
<organism evidence="6 7">
    <name type="scientific">Microbacterium awajiense</name>
    <dbReference type="NCBI Taxonomy" id="415214"/>
    <lineage>
        <taxon>Bacteria</taxon>
        <taxon>Bacillati</taxon>
        <taxon>Actinomycetota</taxon>
        <taxon>Actinomycetes</taxon>
        <taxon>Micrococcales</taxon>
        <taxon>Microbacteriaceae</taxon>
        <taxon>Microbacterium</taxon>
    </lineage>
</organism>
<evidence type="ECO:0000256" key="4">
    <source>
        <dbReference type="PROSITE-ProRule" id="PRU00335"/>
    </source>
</evidence>
<dbReference type="PRINTS" id="PR00455">
    <property type="entry name" value="HTHTETR"/>
</dbReference>
<evidence type="ECO:0000256" key="1">
    <source>
        <dbReference type="ARBA" id="ARBA00023015"/>
    </source>
</evidence>
<dbReference type="PROSITE" id="PS50977">
    <property type="entry name" value="HTH_TETR_2"/>
    <property type="match status" value="1"/>
</dbReference>
<evidence type="ECO:0000313" key="7">
    <source>
        <dbReference type="Proteomes" id="UP001501697"/>
    </source>
</evidence>
<reference evidence="7" key="1">
    <citation type="journal article" date="2019" name="Int. J. Syst. Evol. Microbiol.">
        <title>The Global Catalogue of Microorganisms (GCM) 10K type strain sequencing project: providing services to taxonomists for standard genome sequencing and annotation.</title>
        <authorList>
            <consortium name="The Broad Institute Genomics Platform"/>
            <consortium name="The Broad Institute Genome Sequencing Center for Infectious Disease"/>
            <person name="Wu L."/>
            <person name="Ma J."/>
        </authorList>
    </citation>
    <scope>NUCLEOTIDE SEQUENCE [LARGE SCALE GENOMIC DNA]</scope>
    <source>
        <strain evidence="7">JCM 16544</strain>
    </source>
</reference>
<evidence type="ECO:0000259" key="5">
    <source>
        <dbReference type="PROSITE" id="PS50977"/>
    </source>
</evidence>
<dbReference type="Gene3D" id="1.10.357.10">
    <property type="entry name" value="Tetracycline Repressor, domain 2"/>
    <property type="match status" value="1"/>
</dbReference>
<keyword evidence="3" id="KW-0804">Transcription</keyword>
<protein>
    <submittedName>
        <fullName evidence="6">TetR/AcrR family transcriptional regulator</fullName>
    </submittedName>
</protein>
<accession>A0ABP7AY00</accession>
<gene>
    <name evidence="6" type="ORF">GCM10022200_27520</name>
</gene>
<dbReference type="PANTHER" id="PTHR30055">
    <property type="entry name" value="HTH-TYPE TRANSCRIPTIONAL REGULATOR RUTR"/>
    <property type="match status" value="1"/>
</dbReference>
<dbReference type="InterPro" id="IPR050109">
    <property type="entry name" value="HTH-type_TetR-like_transc_reg"/>
</dbReference>
<proteinExistence type="predicted"/>
<dbReference type="InterPro" id="IPR025996">
    <property type="entry name" value="MT1864/Rv1816-like_C"/>
</dbReference>
<dbReference type="Pfam" id="PF13305">
    <property type="entry name" value="TetR_C_33"/>
    <property type="match status" value="1"/>
</dbReference>
<evidence type="ECO:0000256" key="3">
    <source>
        <dbReference type="ARBA" id="ARBA00023163"/>
    </source>
</evidence>
<dbReference type="SUPFAM" id="SSF46689">
    <property type="entry name" value="Homeodomain-like"/>
    <property type="match status" value="1"/>
</dbReference>
<evidence type="ECO:0000313" key="6">
    <source>
        <dbReference type="EMBL" id="GAA3642248.1"/>
    </source>
</evidence>
<evidence type="ECO:0000256" key="2">
    <source>
        <dbReference type="ARBA" id="ARBA00023125"/>
    </source>
</evidence>
<dbReference type="SUPFAM" id="SSF48498">
    <property type="entry name" value="Tetracyclin repressor-like, C-terminal domain"/>
    <property type="match status" value="1"/>
</dbReference>
<name>A0ABP7AY00_9MICO</name>
<dbReference type="Proteomes" id="UP001501697">
    <property type="component" value="Unassembled WGS sequence"/>
</dbReference>
<dbReference type="EMBL" id="BAAAYU010000005">
    <property type="protein sequence ID" value="GAA3642248.1"/>
    <property type="molecule type" value="Genomic_DNA"/>
</dbReference>
<feature type="DNA-binding region" description="H-T-H motif" evidence="4">
    <location>
        <begin position="36"/>
        <end position="55"/>
    </location>
</feature>
<keyword evidence="1" id="KW-0805">Transcription regulation</keyword>
<dbReference type="InterPro" id="IPR001647">
    <property type="entry name" value="HTH_TetR"/>
</dbReference>
<dbReference type="InterPro" id="IPR009057">
    <property type="entry name" value="Homeodomain-like_sf"/>
</dbReference>
<keyword evidence="2 4" id="KW-0238">DNA-binding</keyword>
<feature type="domain" description="HTH tetR-type" evidence="5">
    <location>
        <begin position="13"/>
        <end position="73"/>
    </location>
</feature>
<dbReference type="PANTHER" id="PTHR30055:SF220">
    <property type="entry name" value="TETR-FAMILY REGULATORY PROTEIN"/>
    <property type="match status" value="1"/>
</dbReference>
<comment type="caution">
    <text evidence="6">The sequence shown here is derived from an EMBL/GenBank/DDBJ whole genome shotgun (WGS) entry which is preliminary data.</text>
</comment>